<dbReference type="OrthoDB" id="7448775at2"/>
<sequence length="143" mass="15130">MAEDEFDNLIDNATHAVNNLIPSSLLAGMDAEGRSNLLILINDALAPILRDLGPPEGGDAGSARTRLSTMATFISELIETHVDKCEDVGCGPDERPAHIVSETFGTQAQIASIATSSRIDAAHIHIVLEGGDAFRLKIERVGA</sequence>
<reference evidence="1 2" key="1">
    <citation type="journal article" date="2015" name="Int. J. Syst. Evol. Microbiol.">
        <title>Description of Sphingopyxis fribergensis sp. nov. - a soil bacterium with the ability to degrade styrene and phenylacetic acid.</title>
        <authorList>
            <person name="Oelschlagel M."/>
            <person name="Ruckert C."/>
            <person name="Kalinowski J."/>
            <person name="Schmidt G."/>
            <person name="Schlomann M."/>
            <person name="Tischler D."/>
        </authorList>
    </citation>
    <scope>NUCLEOTIDE SEQUENCE [LARGE SCALE GENOMIC DNA]</scope>
    <source>
        <strain evidence="1 2">Kp5.2</strain>
    </source>
</reference>
<dbReference type="KEGG" id="sphk:SKP52_14180"/>
<organism evidence="1 2">
    <name type="scientific">Sphingopyxis fribergensis</name>
    <dbReference type="NCBI Taxonomy" id="1515612"/>
    <lineage>
        <taxon>Bacteria</taxon>
        <taxon>Pseudomonadati</taxon>
        <taxon>Pseudomonadota</taxon>
        <taxon>Alphaproteobacteria</taxon>
        <taxon>Sphingomonadales</taxon>
        <taxon>Sphingomonadaceae</taxon>
        <taxon>Sphingopyxis</taxon>
    </lineage>
</organism>
<dbReference type="HOGENOM" id="CLU_1843855_0_0_5"/>
<dbReference type="EMBL" id="CP009122">
    <property type="protein sequence ID" value="AJA09721.1"/>
    <property type="molecule type" value="Genomic_DNA"/>
</dbReference>
<gene>
    <name evidence="1" type="ORF">SKP52_14180</name>
</gene>
<keyword evidence="2" id="KW-1185">Reference proteome</keyword>
<dbReference type="STRING" id="1515612.SKP52_14180"/>
<evidence type="ECO:0000313" key="2">
    <source>
        <dbReference type="Proteomes" id="UP000030907"/>
    </source>
</evidence>
<dbReference type="Proteomes" id="UP000030907">
    <property type="component" value="Chromosome"/>
</dbReference>
<accession>A0A0A7PI07</accession>
<dbReference type="AlphaFoldDB" id="A0A0A7PI07"/>
<evidence type="ECO:0000313" key="1">
    <source>
        <dbReference type="EMBL" id="AJA09721.1"/>
    </source>
</evidence>
<dbReference type="RefSeq" id="WP_039575644.1">
    <property type="nucleotide sequence ID" value="NZ_CP009122.1"/>
</dbReference>
<protein>
    <submittedName>
        <fullName evidence="1">Uncharacterized protein</fullName>
    </submittedName>
</protein>
<name>A0A0A7PI07_9SPHN</name>
<proteinExistence type="predicted"/>